<evidence type="ECO:0000259" key="3">
    <source>
        <dbReference type="Pfam" id="PF06985"/>
    </source>
</evidence>
<dbReference type="CDD" id="cd12148">
    <property type="entry name" value="fungal_TF_MHR"/>
    <property type="match status" value="1"/>
</dbReference>
<dbReference type="InterPro" id="IPR010730">
    <property type="entry name" value="HET"/>
</dbReference>
<dbReference type="PANTHER" id="PTHR39596">
    <property type="match status" value="1"/>
</dbReference>
<feature type="transmembrane region" description="Helical" evidence="2">
    <location>
        <begin position="923"/>
        <end position="942"/>
    </location>
</feature>
<feature type="compositionally biased region" description="Polar residues" evidence="1">
    <location>
        <begin position="1093"/>
        <end position="1103"/>
    </location>
</feature>
<feature type="transmembrane region" description="Helical" evidence="2">
    <location>
        <begin position="979"/>
        <end position="1000"/>
    </location>
</feature>
<keyword evidence="2" id="KW-0472">Membrane</keyword>
<accession>A0A0B7JXK0</accession>
<feature type="compositionally biased region" description="Low complexity" evidence="1">
    <location>
        <begin position="1078"/>
        <end position="1087"/>
    </location>
</feature>
<feature type="region of interest" description="Disordered" evidence="1">
    <location>
        <begin position="1570"/>
        <end position="1613"/>
    </location>
</feature>
<name>A0A0B7JXK0_BIOOC</name>
<evidence type="ECO:0000256" key="2">
    <source>
        <dbReference type="SAM" id="Phobius"/>
    </source>
</evidence>
<dbReference type="PANTHER" id="PTHR39596:SF2">
    <property type="entry name" value="HET DOMAIN PROTEIN (AFU_ORTHOLOGUE AFUA_1G17550)-RELATED"/>
    <property type="match status" value="1"/>
</dbReference>
<evidence type="ECO:0000256" key="1">
    <source>
        <dbReference type="SAM" id="MobiDB-lite"/>
    </source>
</evidence>
<feature type="transmembrane region" description="Helical" evidence="2">
    <location>
        <begin position="884"/>
        <end position="911"/>
    </location>
</feature>
<keyword evidence="2" id="KW-1133">Transmembrane helix</keyword>
<sequence>MDHLPEAATAFAHVRVPFVDEITFDAGHFVSFPHRVGFNNDFAARSVGDIAALAQGWLYFGTLQVFLGVNFDRNEFRASHPDGDHVSSRPLRQLLTSWLLTKVIPILGPEVVKKTSRSSALELYQSKKSMLEFLETVLKETDALEVQPQASSDPLPVILLSVRVLVATLSGVLEETISQSNFSLLEHNYNPGAIEKLRFMDGPSKMPKAATANFLSNEMIANGWCPFMACKVLSSYNYVVAYYISRLRPYNPANHDLCSENGCVAYNVDMSRYHSKHVSPDCDCSHVAPDAEQVRSIIREGGIPIISITFDEQEPKLNVIKMTNKTPYITFSHVWSDGLGNPAANSLPRCQITKLAKYIKELEAPKLAPQQGVVNMGYLRMDFRRMTRTLETSHFWLDTLCIPVGEQYFDLKMKAINQMAAIYAGASQVLILDSNMEQLSLDGPGVEACEMLARMCVAPWMGRSWTFQEAAISTIRQVRCLERAFIPNSVSFGYPTYFTKIFDGDSIRAWIVPFLSTILVALRMFRTNDDDPDTMRRQVTIMSTDIQMPLVALISRPLNDKLAHEFLGVKLIGLDFDDMDALESLYQRFVTCWNTLSSRATTKKDDLHIIFANLLEFNATTIIKLATPAERMATLLLSLPYIPLSLFFCNDGIRDRPGEVHHNRWVPLYPSGGLLDLEPRVHMSKNGHWLPSATDNQEKADDKLSEDSLTTYAKSIVIILESRWLDVDCQQIIPDKALPLKYNVRLHRQEDDKLITDFEKDGAALLVFTEELIQPGLSAGRKLSPKPIQGALFQILNVIESPSGSEAEKGEVKETTREYRVVFDCPVSASLDTGYTGDISSFDLEGVSNSSATLLPEPWRLNICHDAPKHVTLPLPRRPVVPSWAFLPGVASIMLWFCWVSGLISMFILIANCAKYSSTFSPFTIAMVAVYFSAEVVPWLFIQPLFPIIVPYISDICGIVSSVLYAVSRIVSNNSLRPLEVAFVTFGILIGVSELCIRAANKWYLGRKLYDAWLDTFSEDWSPEKETWWTRIVRVAGAERYDNTVMPKGTVITSWERYLDPGKEISQLRELVNGIHRSPGSSPQQSQHGDIATVQSSQSLHSPTSEHLDKLQLEAPITAVHAMTSNSLPPSPASLSIEDHSTISASPSTTKLYGQLLQPTKPKYDDIVSRGILKESEGRKLFQLYMANANVFLPFFDSTVDTFDALRHRSTFCFTVVLAIALRADRPRTDPVSKKCFEEAQSLAARSLFAISTQLETVQGMILLSAHAERNWFAISHAYQMGKALQLPNLLPRDGEMEDNQELHLKPKQFGDRRSIRRIRTALILHQVEQEVAGGTARQSIGNAVKLSFLESFLRSALSCTRDMRIVANVEVVQLRGRLLKELELHDSLDGTVNTIVCHIENEINAWFNRWDSVFQDQDYSVSSFQRSSIRLQRDYAFIIICSALISKLSEGNAEKIHPSSMTDEVKKMIEVTLMRSIKILGFITDDNDYKWYLQWAPTYSALFPAFTAALAFRLAKILPGFSDWEKLLSSFISVADVLGEYPYQTYCTILLNLARLTASSMKTAASPTSTSVAQMADNSQQPINTTRSQAADGEHVQTERHALPDGESSSRFTSQSDVLADDFGWPSGPISQCDFPEGSTVAGGDQLDMYASFGMPDNSFDFSLFAASVQDYMDVDDSIIR</sequence>
<dbReference type="EMBL" id="CDPU01000015">
    <property type="protein sequence ID" value="CEO49724.1"/>
    <property type="molecule type" value="Genomic_DNA"/>
</dbReference>
<organism evidence="4">
    <name type="scientific">Bionectria ochroleuca</name>
    <name type="common">Gliocladium roseum</name>
    <dbReference type="NCBI Taxonomy" id="29856"/>
    <lineage>
        <taxon>Eukaryota</taxon>
        <taxon>Fungi</taxon>
        <taxon>Dikarya</taxon>
        <taxon>Ascomycota</taxon>
        <taxon>Pezizomycotina</taxon>
        <taxon>Sordariomycetes</taxon>
        <taxon>Hypocreomycetidae</taxon>
        <taxon>Hypocreales</taxon>
        <taxon>Bionectriaceae</taxon>
        <taxon>Clonostachys</taxon>
    </lineage>
</organism>
<proteinExistence type="predicted"/>
<feature type="transmembrane region" description="Helical" evidence="2">
    <location>
        <begin position="948"/>
        <end position="967"/>
    </location>
</feature>
<feature type="compositionally biased region" description="Polar residues" evidence="1">
    <location>
        <begin position="1570"/>
        <end position="1590"/>
    </location>
</feature>
<feature type="compositionally biased region" description="Basic and acidic residues" evidence="1">
    <location>
        <begin position="1593"/>
        <end position="1605"/>
    </location>
</feature>
<feature type="domain" description="Heterokaryon incompatibility" evidence="3">
    <location>
        <begin position="328"/>
        <end position="435"/>
    </location>
</feature>
<gene>
    <name evidence="4" type="ORF">BN869_000005781_1</name>
</gene>
<evidence type="ECO:0000313" key="4">
    <source>
        <dbReference type="EMBL" id="CEO49724.1"/>
    </source>
</evidence>
<protein>
    <recommendedName>
        <fullName evidence="3">Heterokaryon incompatibility domain-containing protein</fullName>
    </recommendedName>
</protein>
<keyword evidence="2" id="KW-0812">Transmembrane</keyword>
<dbReference type="Pfam" id="PF06985">
    <property type="entry name" value="HET"/>
    <property type="match status" value="1"/>
</dbReference>
<reference evidence="4" key="1">
    <citation type="submission" date="2015-01" db="EMBL/GenBank/DDBJ databases">
        <authorList>
            <person name="Durling Mikael"/>
        </authorList>
    </citation>
    <scope>NUCLEOTIDE SEQUENCE</scope>
</reference>
<feature type="region of interest" description="Disordered" evidence="1">
    <location>
        <begin position="1075"/>
        <end position="1106"/>
    </location>
</feature>